<evidence type="ECO:0000313" key="3">
    <source>
        <dbReference type="Proteomes" id="UP000828390"/>
    </source>
</evidence>
<reference evidence="2" key="1">
    <citation type="journal article" date="2019" name="bioRxiv">
        <title>The Genome of the Zebra Mussel, Dreissena polymorpha: A Resource for Invasive Species Research.</title>
        <authorList>
            <person name="McCartney M.A."/>
            <person name="Auch B."/>
            <person name="Kono T."/>
            <person name="Mallez S."/>
            <person name="Zhang Y."/>
            <person name="Obille A."/>
            <person name="Becker A."/>
            <person name="Abrahante J.E."/>
            <person name="Garbe J."/>
            <person name="Badalamenti J.P."/>
            <person name="Herman A."/>
            <person name="Mangelson H."/>
            <person name="Liachko I."/>
            <person name="Sullivan S."/>
            <person name="Sone E.D."/>
            <person name="Koren S."/>
            <person name="Silverstein K.A.T."/>
            <person name="Beckman K.B."/>
            <person name="Gohl D.M."/>
        </authorList>
    </citation>
    <scope>NUCLEOTIDE SEQUENCE</scope>
    <source>
        <strain evidence="2">Duluth1</strain>
        <tissue evidence="2">Whole animal</tissue>
    </source>
</reference>
<evidence type="ECO:0000313" key="2">
    <source>
        <dbReference type="EMBL" id="KAH3820167.1"/>
    </source>
</evidence>
<dbReference type="EMBL" id="JAIWYP010000005">
    <property type="protein sequence ID" value="KAH3820167.1"/>
    <property type="molecule type" value="Genomic_DNA"/>
</dbReference>
<evidence type="ECO:0000256" key="1">
    <source>
        <dbReference type="SAM" id="MobiDB-lite"/>
    </source>
</evidence>
<name>A0A9D4GNN4_DREPO</name>
<keyword evidence="3" id="KW-1185">Reference proteome</keyword>
<reference evidence="2" key="2">
    <citation type="submission" date="2020-11" db="EMBL/GenBank/DDBJ databases">
        <authorList>
            <person name="McCartney M.A."/>
            <person name="Auch B."/>
            <person name="Kono T."/>
            <person name="Mallez S."/>
            <person name="Becker A."/>
            <person name="Gohl D.M."/>
            <person name="Silverstein K.A.T."/>
            <person name="Koren S."/>
            <person name="Bechman K.B."/>
            <person name="Herman A."/>
            <person name="Abrahante J.E."/>
            <person name="Garbe J."/>
        </authorList>
    </citation>
    <scope>NUCLEOTIDE SEQUENCE</scope>
    <source>
        <strain evidence="2">Duluth1</strain>
        <tissue evidence="2">Whole animal</tissue>
    </source>
</reference>
<feature type="region of interest" description="Disordered" evidence="1">
    <location>
        <begin position="1"/>
        <end position="24"/>
    </location>
</feature>
<comment type="caution">
    <text evidence="2">The sequence shown here is derived from an EMBL/GenBank/DDBJ whole genome shotgun (WGS) entry which is preliminary data.</text>
</comment>
<protein>
    <submittedName>
        <fullName evidence="2">Uncharacterized protein</fullName>
    </submittedName>
</protein>
<dbReference type="Proteomes" id="UP000828390">
    <property type="component" value="Unassembled WGS sequence"/>
</dbReference>
<organism evidence="2 3">
    <name type="scientific">Dreissena polymorpha</name>
    <name type="common">Zebra mussel</name>
    <name type="synonym">Mytilus polymorpha</name>
    <dbReference type="NCBI Taxonomy" id="45954"/>
    <lineage>
        <taxon>Eukaryota</taxon>
        <taxon>Metazoa</taxon>
        <taxon>Spiralia</taxon>
        <taxon>Lophotrochozoa</taxon>
        <taxon>Mollusca</taxon>
        <taxon>Bivalvia</taxon>
        <taxon>Autobranchia</taxon>
        <taxon>Heteroconchia</taxon>
        <taxon>Euheterodonta</taxon>
        <taxon>Imparidentia</taxon>
        <taxon>Neoheterodontei</taxon>
        <taxon>Myida</taxon>
        <taxon>Dreissenoidea</taxon>
        <taxon>Dreissenidae</taxon>
        <taxon>Dreissena</taxon>
    </lineage>
</organism>
<gene>
    <name evidence="2" type="ORF">DPMN_121911</name>
</gene>
<feature type="compositionally biased region" description="Basic and acidic residues" evidence="1">
    <location>
        <begin position="7"/>
        <end position="23"/>
    </location>
</feature>
<dbReference type="AlphaFoldDB" id="A0A9D4GNN4"/>
<sequence length="62" mass="7226">MYCLKGSSEKKSEDKNENNKDEILEIPENDSGEEGEIKLTNNLGIMLRKKRNQFYECLDSQQ</sequence>
<accession>A0A9D4GNN4</accession>
<proteinExistence type="predicted"/>